<keyword evidence="4" id="KW-1185">Reference proteome</keyword>
<name>A0ABD5TYG3_9EURY</name>
<evidence type="ECO:0000259" key="2">
    <source>
        <dbReference type="Pfam" id="PF13229"/>
    </source>
</evidence>
<proteinExistence type="predicted"/>
<comment type="caution">
    <text evidence="3">The sequence shown here is derived from an EMBL/GenBank/DDBJ whole genome shotgun (WGS) entry which is preliminary data.</text>
</comment>
<gene>
    <name evidence="3" type="ORF">ACFQEV_11690</name>
</gene>
<dbReference type="InterPro" id="IPR039448">
    <property type="entry name" value="Beta_helix"/>
</dbReference>
<dbReference type="Pfam" id="PF13229">
    <property type="entry name" value="Beta_helix"/>
    <property type="match status" value="1"/>
</dbReference>
<dbReference type="InterPro" id="IPR011050">
    <property type="entry name" value="Pectin_lyase_fold/virulence"/>
</dbReference>
<organism evidence="3 4">
    <name type="scientific">Halopelagius fulvigenes</name>
    <dbReference type="NCBI Taxonomy" id="1198324"/>
    <lineage>
        <taxon>Archaea</taxon>
        <taxon>Methanobacteriati</taxon>
        <taxon>Methanobacteriota</taxon>
        <taxon>Stenosarchaea group</taxon>
        <taxon>Halobacteria</taxon>
        <taxon>Halobacteriales</taxon>
        <taxon>Haloferacaceae</taxon>
    </lineage>
</organism>
<evidence type="ECO:0000313" key="4">
    <source>
        <dbReference type="Proteomes" id="UP001596408"/>
    </source>
</evidence>
<protein>
    <submittedName>
        <fullName evidence="3">Right-handed parallel beta-helix repeat-containing protein</fullName>
    </submittedName>
</protein>
<evidence type="ECO:0000313" key="3">
    <source>
        <dbReference type="EMBL" id="MFC6825646.1"/>
    </source>
</evidence>
<dbReference type="InterPro" id="IPR012334">
    <property type="entry name" value="Pectin_lyas_fold"/>
</dbReference>
<reference evidence="3 4" key="1">
    <citation type="journal article" date="2019" name="Int. J. Syst. Evol. Microbiol.">
        <title>The Global Catalogue of Microorganisms (GCM) 10K type strain sequencing project: providing services to taxonomists for standard genome sequencing and annotation.</title>
        <authorList>
            <consortium name="The Broad Institute Genomics Platform"/>
            <consortium name="The Broad Institute Genome Sequencing Center for Infectious Disease"/>
            <person name="Wu L."/>
            <person name="Ma J."/>
        </authorList>
    </citation>
    <scope>NUCLEOTIDE SEQUENCE [LARGE SCALE GENOMIC DNA]</scope>
    <source>
        <strain evidence="3 4">YIM 94188</strain>
    </source>
</reference>
<dbReference type="RefSeq" id="WP_379696069.1">
    <property type="nucleotide sequence ID" value="NZ_JBHSXH010000015.1"/>
</dbReference>
<dbReference type="SUPFAM" id="SSF51126">
    <property type="entry name" value="Pectin lyase-like"/>
    <property type="match status" value="1"/>
</dbReference>
<feature type="region of interest" description="Disordered" evidence="1">
    <location>
        <begin position="306"/>
        <end position="345"/>
    </location>
</feature>
<sequence length="423" mass="46055">MTETDGPIGGSEGYSRIVTADDADVVCESKSELNDALLNASTGDVVFVADDAAIDDMGKSEFTVPKGVTLASDRGHDGSKGALLKTEKHPWAMLEAGDNVRITGFRVAGPRWNWVDETETTELGIDAQGSTGVEVDNCSLSGWGYAGVRTGDDTRVRYCDIHHCSRMGHGYGVATEGSEYPIIEYNRIWHVRHAVQGNGGGYEIRYNVVDAPAISHVFDQHRPGGTRMKIHHNTVRVVENAGGRSGGGRVPAVAIRGTPSEKAEIYLNWFYNDKQPRATPNGWTDEAVIQVHVDEWDCVEVRDNHYGEAEPDGEYGARDPTAASDPEEDQSDSGVSGGSGDGEQETHKLDLSFATTCEYGFVAEDEVSISPASSTVEEDDGTWYVYGRAQHGWSATYMFMGELRRLHVPDDTEVLLDGEPYEP</sequence>
<dbReference type="EMBL" id="JBHSXH010000015">
    <property type="protein sequence ID" value="MFC6825646.1"/>
    <property type="molecule type" value="Genomic_DNA"/>
</dbReference>
<dbReference type="Proteomes" id="UP001596408">
    <property type="component" value="Unassembled WGS sequence"/>
</dbReference>
<feature type="domain" description="Right handed beta helix" evidence="2">
    <location>
        <begin position="122"/>
        <end position="242"/>
    </location>
</feature>
<evidence type="ECO:0000256" key="1">
    <source>
        <dbReference type="SAM" id="MobiDB-lite"/>
    </source>
</evidence>
<dbReference type="AlphaFoldDB" id="A0ABD5TYG3"/>
<accession>A0ABD5TYG3</accession>
<dbReference type="Gene3D" id="2.160.20.10">
    <property type="entry name" value="Single-stranded right-handed beta-helix, Pectin lyase-like"/>
    <property type="match status" value="1"/>
</dbReference>